<dbReference type="AlphaFoldDB" id="A0A370X3C7"/>
<dbReference type="Proteomes" id="UP000254258">
    <property type="component" value="Unassembled WGS sequence"/>
</dbReference>
<accession>A0A370X3C7</accession>
<dbReference type="SUPFAM" id="SSF48239">
    <property type="entry name" value="Terpenoid cyclases/Protein prenyltransferases"/>
    <property type="match status" value="1"/>
</dbReference>
<evidence type="ECO:0000313" key="2">
    <source>
        <dbReference type="Proteomes" id="UP000254258"/>
    </source>
</evidence>
<reference evidence="1 2" key="1">
    <citation type="submission" date="2018-07" db="EMBL/GenBank/DDBJ databases">
        <title>Dyella monticola sp. nov. and Dyella psychrodurans sp. nov. isolated from monsoon evergreen broad-leaved forest soil of Dinghu Mountain, China.</title>
        <authorList>
            <person name="Gao Z."/>
            <person name="Qiu L."/>
        </authorList>
    </citation>
    <scope>NUCLEOTIDE SEQUENCE [LARGE SCALE GENOMIC DNA]</scope>
    <source>
        <strain evidence="1 2">4G-K06</strain>
    </source>
</reference>
<gene>
    <name evidence="1" type="ORF">DWU98_06780</name>
</gene>
<keyword evidence="2" id="KW-1185">Reference proteome</keyword>
<sequence length="306" mass="33037">MALAASSCYFAGMPAVAQSARRAIECILKNVGPWKGGLLVREPGSGDKVWGKLGSTALLAASLTVPAFNGHFEKQREALFRSISSAQEADGSFCCNPGSDRADGKGIDYYPGEALVALLLNAQAGDREKLKLVNVAFEYYRDHFRTKPTTAFVGWHAEAWSRAASLCGNSDYAAFVFEQVDWLLGLQLTDRSRDGLNGGFIVQTAVPPSVSSVVYTEAVVRGLAAARRLGDTVRMERYKKSALAGLRFCLQLIVSREQAGFLEEPDRAYGGVTGSLHTFDVRADHVQHTITLLLATLEQAASLDIA</sequence>
<dbReference type="InterPro" id="IPR008930">
    <property type="entry name" value="Terpenoid_cyclase/PrenylTrfase"/>
</dbReference>
<name>A0A370X3C7_9GAMM</name>
<evidence type="ECO:0000313" key="1">
    <source>
        <dbReference type="EMBL" id="RDS82842.1"/>
    </source>
</evidence>
<dbReference type="EMBL" id="QRBE01000003">
    <property type="protein sequence ID" value="RDS82842.1"/>
    <property type="molecule type" value="Genomic_DNA"/>
</dbReference>
<organism evidence="1 2">
    <name type="scientific">Dyella monticola</name>
    <dbReference type="NCBI Taxonomy" id="1927958"/>
    <lineage>
        <taxon>Bacteria</taxon>
        <taxon>Pseudomonadati</taxon>
        <taxon>Pseudomonadota</taxon>
        <taxon>Gammaproteobacteria</taxon>
        <taxon>Lysobacterales</taxon>
        <taxon>Rhodanobacteraceae</taxon>
        <taxon>Dyella</taxon>
    </lineage>
</organism>
<protein>
    <submittedName>
        <fullName evidence="1">Uncharacterized protein</fullName>
    </submittedName>
</protein>
<proteinExistence type="predicted"/>
<comment type="caution">
    <text evidence="1">The sequence shown here is derived from an EMBL/GenBank/DDBJ whole genome shotgun (WGS) entry which is preliminary data.</text>
</comment>